<evidence type="ECO:0000256" key="2">
    <source>
        <dbReference type="ARBA" id="ARBA00004752"/>
    </source>
</evidence>
<dbReference type="InterPro" id="IPR013221">
    <property type="entry name" value="Mur_ligase_cen"/>
</dbReference>
<evidence type="ECO:0000256" key="9">
    <source>
        <dbReference type="ARBA" id="ARBA00022960"/>
    </source>
</evidence>
<evidence type="ECO:0000256" key="13">
    <source>
        <dbReference type="ARBA" id="ARBA00047833"/>
    </source>
</evidence>
<dbReference type="GO" id="GO:0005737">
    <property type="term" value="C:cytoplasm"/>
    <property type="evidence" value="ECO:0007669"/>
    <property type="project" value="UniProtKB-SubCell"/>
</dbReference>
<dbReference type="InterPro" id="IPR004101">
    <property type="entry name" value="Mur_ligase_C"/>
</dbReference>
<evidence type="ECO:0000256" key="7">
    <source>
        <dbReference type="ARBA" id="ARBA00022741"/>
    </source>
</evidence>
<dbReference type="STRING" id="1802557.A3A20_02110"/>
<evidence type="ECO:0000256" key="1">
    <source>
        <dbReference type="ARBA" id="ARBA00004496"/>
    </source>
</evidence>
<dbReference type="SUPFAM" id="SSF51984">
    <property type="entry name" value="MurCD N-terminal domain"/>
    <property type="match status" value="1"/>
</dbReference>
<dbReference type="InterPro" id="IPR036615">
    <property type="entry name" value="Mur_ligase_C_dom_sf"/>
</dbReference>
<dbReference type="SUPFAM" id="SSF53244">
    <property type="entry name" value="MurD-like peptide ligases, peptide-binding domain"/>
    <property type="match status" value="1"/>
</dbReference>
<evidence type="ECO:0000256" key="5">
    <source>
        <dbReference type="ARBA" id="ARBA00022598"/>
    </source>
</evidence>
<dbReference type="UniPathway" id="UPA00219"/>
<proteinExistence type="predicted"/>
<dbReference type="InterPro" id="IPR000713">
    <property type="entry name" value="Mur_ligase_N"/>
</dbReference>
<dbReference type="PANTHER" id="PTHR43445:SF3">
    <property type="entry name" value="UDP-N-ACETYLMURAMATE--L-ALANINE LIGASE"/>
    <property type="match status" value="1"/>
</dbReference>
<keyword evidence="8" id="KW-0067">ATP-binding</keyword>
<dbReference type="InterPro" id="IPR050061">
    <property type="entry name" value="MurCDEF_pg_biosynth"/>
</dbReference>
<evidence type="ECO:0000259" key="17">
    <source>
        <dbReference type="Pfam" id="PF08245"/>
    </source>
</evidence>
<dbReference type="Pfam" id="PF02875">
    <property type="entry name" value="Mur_ligase_C"/>
    <property type="match status" value="1"/>
</dbReference>
<dbReference type="EMBL" id="MGIR01000001">
    <property type="protein sequence ID" value="OGM91707.1"/>
    <property type="molecule type" value="Genomic_DNA"/>
</dbReference>
<dbReference type="Gene3D" id="3.90.190.20">
    <property type="entry name" value="Mur ligase, C-terminal domain"/>
    <property type="match status" value="1"/>
</dbReference>
<comment type="pathway">
    <text evidence="2">Cell wall biogenesis; peptidoglycan biosynthesis.</text>
</comment>
<keyword evidence="10" id="KW-0573">Peptidoglycan synthesis</keyword>
<evidence type="ECO:0000259" key="15">
    <source>
        <dbReference type="Pfam" id="PF01225"/>
    </source>
</evidence>
<feature type="domain" description="Mur ligase central" evidence="17">
    <location>
        <begin position="94"/>
        <end position="258"/>
    </location>
</feature>
<keyword evidence="12" id="KW-0961">Cell wall biogenesis/degradation</keyword>
<dbReference type="SUPFAM" id="SSF53623">
    <property type="entry name" value="MurD-like peptide ligases, catalytic domain"/>
    <property type="match status" value="1"/>
</dbReference>
<dbReference type="Gene3D" id="3.40.1190.10">
    <property type="entry name" value="Mur-like, catalytic domain"/>
    <property type="match status" value="1"/>
</dbReference>
<evidence type="ECO:0000256" key="10">
    <source>
        <dbReference type="ARBA" id="ARBA00022984"/>
    </source>
</evidence>
<dbReference type="AlphaFoldDB" id="A0A1F8DSU6"/>
<evidence type="ECO:0000259" key="16">
    <source>
        <dbReference type="Pfam" id="PF02875"/>
    </source>
</evidence>
<dbReference type="NCBIfam" id="TIGR01082">
    <property type="entry name" value="murC"/>
    <property type="match status" value="1"/>
</dbReference>
<evidence type="ECO:0000313" key="18">
    <source>
        <dbReference type="EMBL" id="OGM91707.1"/>
    </source>
</evidence>
<keyword evidence="5 18" id="KW-0436">Ligase</keyword>
<dbReference type="GO" id="GO:0008763">
    <property type="term" value="F:UDP-N-acetylmuramate-L-alanine ligase activity"/>
    <property type="evidence" value="ECO:0007669"/>
    <property type="project" value="UniProtKB-UniRule"/>
</dbReference>
<dbReference type="GO" id="GO:0071555">
    <property type="term" value="P:cell wall organization"/>
    <property type="evidence" value="ECO:0007669"/>
    <property type="project" value="UniProtKB-KW"/>
</dbReference>
<evidence type="ECO:0000256" key="8">
    <source>
        <dbReference type="ARBA" id="ARBA00022840"/>
    </source>
</evidence>
<sequence>MNKKIVHFIGIGGIGVSALAGWFKAYGWEVSGSDIETTGHSPSLLPKDARLVIYSNAISPDNPELKKAKKLGIKTFSYPEALGELTKAHRTIAVAGSHGKSTTTALLSLILIKAGFDPTVIIGTKLREFGDSNFKYGKSNYLVIEADEWKGAFWHYSPTFAVITNIDKEHLDFYKNFNNVKKSFLKFIGNIHSSGVLVVNKDDKPLYALRGSIKKIAKKNKFKVLWYGKNQKTVPKIKKVLQLPGAHNLSNAVAAYTLAKKLGIKEKLILSAIKKYKGAWRRMEYRGRFEILDSRFKIPVFDDYAHHPTEIKATLAAFCEKFPSQKIICIFQPHQADRLKRLFKEFQTAFNDANSLILLPIYKVTGRDKTDKRFTSKILASKIPGAIYLENPKNLPKVLKGIFLKAKSSKLKAIIVMMGAGNIVKYTNLLLRFRT</sequence>
<evidence type="ECO:0000256" key="12">
    <source>
        <dbReference type="ARBA" id="ARBA00023316"/>
    </source>
</evidence>
<dbReference type="PANTHER" id="PTHR43445">
    <property type="entry name" value="UDP-N-ACETYLMURAMATE--L-ALANINE LIGASE-RELATED"/>
    <property type="match status" value="1"/>
</dbReference>
<dbReference type="GO" id="GO:0009252">
    <property type="term" value="P:peptidoglycan biosynthetic process"/>
    <property type="evidence" value="ECO:0007669"/>
    <property type="project" value="UniProtKB-UniRule"/>
</dbReference>
<feature type="domain" description="Mur ligase N-terminal catalytic" evidence="15">
    <location>
        <begin position="6"/>
        <end position="89"/>
    </location>
</feature>
<organism evidence="18 19">
    <name type="scientific">Candidatus Wolfebacteria bacterium RIFCSPLOWO2_01_FULL_45_19</name>
    <dbReference type="NCBI Taxonomy" id="1802557"/>
    <lineage>
        <taxon>Bacteria</taxon>
        <taxon>Candidatus Wolfeibacteriota</taxon>
    </lineage>
</organism>
<keyword evidence="4" id="KW-0963">Cytoplasm</keyword>
<dbReference type="Proteomes" id="UP000178946">
    <property type="component" value="Unassembled WGS sequence"/>
</dbReference>
<reference evidence="18 19" key="1">
    <citation type="journal article" date="2016" name="Nat. Commun.">
        <title>Thousands of microbial genomes shed light on interconnected biogeochemical processes in an aquifer system.</title>
        <authorList>
            <person name="Anantharaman K."/>
            <person name="Brown C.T."/>
            <person name="Hug L.A."/>
            <person name="Sharon I."/>
            <person name="Castelle C.J."/>
            <person name="Probst A.J."/>
            <person name="Thomas B.C."/>
            <person name="Singh A."/>
            <person name="Wilkins M.J."/>
            <person name="Karaoz U."/>
            <person name="Brodie E.L."/>
            <person name="Williams K.H."/>
            <person name="Hubbard S.S."/>
            <person name="Banfield J.F."/>
        </authorList>
    </citation>
    <scope>NUCLEOTIDE SEQUENCE [LARGE SCALE GENOMIC DNA]</scope>
</reference>
<name>A0A1F8DSU6_9BACT</name>
<evidence type="ECO:0000256" key="3">
    <source>
        <dbReference type="ARBA" id="ARBA00012211"/>
    </source>
</evidence>
<comment type="caution">
    <text evidence="18">The sequence shown here is derived from an EMBL/GenBank/DDBJ whole genome shotgun (WGS) entry which is preliminary data.</text>
</comment>
<dbReference type="InterPro" id="IPR036565">
    <property type="entry name" value="Mur-like_cat_sf"/>
</dbReference>
<evidence type="ECO:0000256" key="14">
    <source>
        <dbReference type="NCBIfam" id="TIGR01082"/>
    </source>
</evidence>
<evidence type="ECO:0000313" key="19">
    <source>
        <dbReference type="Proteomes" id="UP000178946"/>
    </source>
</evidence>
<keyword evidence="11" id="KW-0131">Cell cycle</keyword>
<evidence type="ECO:0000256" key="4">
    <source>
        <dbReference type="ARBA" id="ARBA00022490"/>
    </source>
</evidence>
<dbReference type="GO" id="GO:0005524">
    <property type="term" value="F:ATP binding"/>
    <property type="evidence" value="ECO:0007669"/>
    <property type="project" value="UniProtKB-KW"/>
</dbReference>
<accession>A0A1F8DSU6</accession>
<dbReference type="GO" id="GO:0051301">
    <property type="term" value="P:cell division"/>
    <property type="evidence" value="ECO:0007669"/>
    <property type="project" value="UniProtKB-KW"/>
</dbReference>
<keyword evidence="9" id="KW-0133">Cell shape</keyword>
<dbReference type="Pfam" id="PF01225">
    <property type="entry name" value="Mur_ligase"/>
    <property type="match status" value="1"/>
</dbReference>
<dbReference type="InterPro" id="IPR005758">
    <property type="entry name" value="UDP-N-AcMur_Ala_ligase_MurC"/>
</dbReference>
<evidence type="ECO:0000256" key="11">
    <source>
        <dbReference type="ARBA" id="ARBA00023306"/>
    </source>
</evidence>
<feature type="domain" description="Mur ligase C-terminal" evidence="16">
    <location>
        <begin position="287"/>
        <end position="395"/>
    </location>
</feature>
<dbReference type="EC" id="6.3.2.8" evidence="3 14"/>
<dbReference type="Gene3D" id="3.40.50.720">
    <property type="entry name" value="NAD(P)-binding Rossmann-like Domain"/>
    <property type="match status" value="2"/>
</dbReference>
<gene>
    <name evidence="18" type="ORF">A3A20_02110</name>
</gene>
<keyword evidence="6" id="KW-0132">Cell division</keyword>
<evidence type="ECO:0000256" key="6">
    <source>
        <dbReference type="ARBA" id="ARBA00022618"/>
    </source>
</evidence>
<keyword evidence="7" id="KW-0547">Nucleotide-binding</keyword>
<comment type="subcellular location">
    <subcellularLocation>
        <location evidence="1">Cytoplasm</location>
    </subcellularLocation>
</comment>
<comment type="catalytic activity">
    <reaction evidence="13">
        <text>UDP-N-acetyl-alpha-D-muramate + L-alanine + ATP = UDP-N-acetyl-alpha-D-muramoyl-L-alanine + ADP + phosphate + H(+)</text>
        <dbReference type="Rhea" id="RHEA:23372"/>
        <dbReference type="ChEBI" id="CHEBI:15378"/>
        <dbReference type="ChEBI" id="CHEBI:30616"/>
        <dbReference type="ChEBI" id="CHEBI:43474"/>
        <dbReference type="ChEBI" id="CHEBI:57972"/>
        <dbReference type="ChEBI" id="CHEBI:70757"/>
        <dbReference type="ChEBI" id="CHEBI:83898"/>
        <dbReference type="ChEBI" id="CHEBI:456216"/>
        <dbReference type="EC" id="6.3.2.8"/>
    </reaction>
</comment>
<dbReference type="Pfam" id="PF08245">
    <property type="entry name" value="Mur_ligase_M"/>
    <property type="match status" value="1"/>
</dbReference>
<protein>
    <recommendedName>
        <fullName evidence="3 14">UDP-N-acetylmuramate--L-alanine ligase</fullName>
        <ecNumber evidence="3 14">6.3.2.8</ecNumber>
    </recommendedName>
</protein>
<dbReference type="GO" id="GO:0008360">
    <property type="term" value="P:regulation of cell shape"/>
    <property type="evidence" value="ECO:0007669"/>
    <property type="project" value="UniProtKB-KW"/>
</dbReference>